<gene>
    <name evidence="2" type="ORF">Chro_3665</name>
</gene>
<name>K9U2Q5_CHRTP</name>
<feature type="transmembrane region" description="Helical" evidence="1">
    <location>
        <begin position="60"/>
        <end position="82"/>
    </location>
</feature>
<feature type="transmembrane region" description="Helical" evidence="1">
    <location>
        <begin position="145"/>
        <end position="167"/>
    </location>
</feature>
<organism evidence="2 3">
    <name type="scientific">Chroococcidiopsis thermalis (strain PCC 7203)</name>
    <dbReference type="NCBI Taxonomy" id="251229"/>
    <lineage>
        <taxon>Bacteria</taxon>
        <taxon>Bacillati</taxon>
        <taxon>Cyanobacteriota</taxon>
        <taxon>Cyanophyceae</taxon>
        <taxon>Chroococcidiopsidales</taxon>
        <taxon>Chroococcidiopsidaceae</taxon>
        <taxon>Chroococcidiopsis</taxon>
    </lineage>
</organism>
<evidence type="ECO:0000313" key="2">
    <source>
        <dbReference type="EMBL" id="AFY89110.1"/>
    </source>
</evidence>
<keyword evidence="1" id="KW-0472">Membrane</keyword>
<dbReference type="EMBL" id="CP003597">
    <property type="protein sequence ID" value="AFY89110.1"/>
    <property type="molecule type" value="Genomic_DNA"/>
</dbReference>
<evidence type="ECO:0000256" key="1">
    <source>
        <dbReference type="SAM" id="Phobius"/>
    </source>
</evidence>
<dbReference type="STRING" id="251229.Chro_3665"/>
<dbReference type="AlphaFoldDB" id="K9U2Q5"/>
<dbReference type="KEGG" id="cthe:Chro_3665"/>
<evidence type="ECO:0008006" key="4">
    <source>
        <dbReference type="Google" id="ProtNLM"/>
    </source>
</evidence>
<evidence type="ECO:0000313" key="3">
    <source>
        <dbReference type="Proteomes" id="UP000010384"/>
    </source>
</evidence>
<keyword evidence="1" id="KW-1133">Transmembrane helix</keyword>
<proteinExistence type="predicted"/>
<feature type="transmembrane region" description="Helical" evidence="1">
    <location>
        <begin position="179"/>
        <end position="197"/>
    </location>
</feature>
<keyword evidence="3" id="KW-1185">Reference proteome</keyword>
<accession>K9U2Q5</accession>
<keyword evidence="1" id="KW-0812">Transmembrane</keyword>
<dbReference type="Pfam" id="PF20599">
    <property type="entry name" value="DUF6796"/>
    <property type="match status" value="1"/>
</dbReference>
<dbReference type="Proteomes" id="UP000010384">
    <property type="component" value="Chromosome"/>
</dbReference>
<dbReference type="InParanoid" id="K9U2Q5"/>
<reference evidence="2 3" key="1">
    <citation type="submission" date="2012-06" db="EMBL/GenBank/DDBJ databases">
        <title>Finished chromosome of genome of Chroococcidiopsis thermalis PCC 7203.</title>
        <authorList>
            <consortium name="US DOE Joint Genome Institute"/>
            <person name="Gugger M."/>
            <person name="Coursin T."/>
            <person name="Rippka R."/>
            <person name="Tandeau De Marsac N."/>
            <person name="Huntemann M."/>
            <person name="Wei C.-L."/>
            <person name="Han J."/>
            <person name="Detter J.C."/>
            <person name="Han C."/>
            <person name="Tapia R."/>
            <person name="Davenport K."/>
            <person name="Daligault H."/>
            <person name="Erkkila T."/>
            <person name="Gu W."/>
            <person name="Munk A.C.C."/>
            <person name="Teshima H."/>
            <person name="Xu Y."/>
            <person name="Chain P."/>
            <person name="Chen A."/>
            <person name="Krypides N."/>
            <person name="Mavromatis K."/>
            <person name="Markowitz V."/>
            <person name="Szeto E."/>
            <person name="Ivanova N."/>
            <person name="Mikhailova N."/>
            <person name="Ovchinnikova G."/>
            <person name="Pagani I."/>
            <person name="Pati A."/>
            <person name="Goodwin L."/>
            <person name="Peters L."/>
            <person name="Pitluck S."/>
            <person name="Woyke T."/>
            <person name="Kerfeld C."/>
        </authorList>
    </citation>
    <scope>NUCLEOTIDE SEQUENCE [LARGE SCALE GENOMIC DNA]</scope>
    <source>
        <strain evidence="2 3">PCC 7203</strain>
    </source>
</reference>
<sequence length="243" mass="26844">MNLENRNILRLSGIVGIVASVLLCIGADLMFYSPNIEPGFSNLVNSLTSPFSVPHWRLVLGHYLVVLSFPIAIYSVLHIYLALKPSGQLGTLLLIAVEIATGTIGTVYNGTIPFFGTAVRVKNTLPESMQSYLIQMLSEFQDLQIGLQFVFLSGLALWSIIFVVLVLGGETLYPRWMALFNPILIGISLVLVLSLLPQTIAEYLAPVFFFGSNLIFYTISTVTVWNKEEKAIPNLAKTKRSFV</sequence>
<dbReference type="OrthoDB" id="1425061at2"/>
<dbReference type="HOGENOM" id="CLU_1265118_0_0_3"/>
<dbReference type="eggNOG" id="ENOG5032WY9">
    <property type="taxonomic scope" value="Bacteria"/>
</dbReference>
<dbReference type="RefSeq" id="WP_015155654.1">
    <property type="nucleotide sequence ID" value="NC_019695.1"/>
</dbReference>
<feature type="transmembrane region" description="Helical" evidence="1">
    <location>
        <begin position="89"/>
        <end position="108"/>
    </location>
</feature>
<dbReference type="InterPro" id="IPR046475">
    <property type="entry name" value="DUF6796"/>
</dbReference>
<protein>
    <recommendedName>
        <fullName evidence="4">DUF4386 domain-containing protein</fullName>
    </recommendedName>
</protein>
<feature type="transmembrane region" description="Helical" evidence="1">
    <location>
        <begin position="12"/>
        <end position="32"/>
    </location>
</feature>
<feature type="transmembrane region" description="Helical" evidence="1">
    <location>
        <begin position="203"/>
        <end position="225"/>
    </location>
</feature>